<accession>A0A136JKK9</accession>
<evidence type="ECO:0000313" key="2">
    <source>
        <dbReference type="EMBL" id="KXJ97684.1"/>
    </source>
</evidence>
<evidence type="ECO:0000256" key="1">
    <source>
        <dbReference type="SAM" id="MobiDB-lite"/>
    </source>
</evidence>
<feature type="compositionally biased region" description="Polar residues" evidence="1">
    <location>
        <begin position="1"/>
        <end position="17"/>
    </location>
</feature>
<evidence type="ECO:0000313" key="3">
    <source>
        <dbReference type="Proteomes" id="UP000070501"/>
    </source>
</evidence>
<dbReference type="AlphaFoldDB" id="A0A136JKK9"/>
<dbReference type="InParanoid" id="A0A136JKK9"/>
<name>A0A136JKK9_9PEZI</name>
<organism evidence="2 3">
    <name type="scientific">Microdochium bolleyi</name>
    <dbReference type="NCBI Taxonomy" id="196109"/>
    <lineage>
        <taxon>Eukaryota</taxon>
        <taxon>Fungi</taxon>
        <taxon>Dikarya</taxon>
        <taxon>Ascomycota</taxon>
        <taxon>Pezizomycotina</taxon>
        <taxon>Sordariomycetes</taxon>
        <taxon>Xylariomycetidae</taxon>
        <taxon>Xylariales</taxon>
        <taxon>Microdochiaceae</taxon>
        <taxon>Microdochium</taxon>
    </lineage>
</organism>
<feature type="region of interest" description="Disordered" evidence="1">
    <location>
        <begin position="170"/>
        <end position="204"/>
    </location>
</feature>
<dbReference type="EMBL" id="KQ964245">
    <property type="protein sequence ID" value="KXJ97684.1"/>
    <property type="molecule type" value="Genomic_DNA"/>
</dbReference>
<protein>
    <submittedName>
        <fullName evidence="2">Uncharacterized protein</fullName>
    </submittedName>
</protein>
<reference evidence="3" key="1">
    <citation type="submission" date="2016-02" db="EMBL/GenBank/DDBJ databases">
        <title>Draft genome sequence of Microdochium bolleyi, a fungal endophyte of beachgrass.</title>
        <authorList>
            <consortium name="DOE Joint Genome Institute"/>
            <person name="David A.S."/>
            <person name="May G."/>
            <person name="Haridas S."/>
            <person name="Lim J."/>
            <person name="Wang M."/>
            <person name="Labutti K."/>
            <person name="Lipzen A."/>
            <person name="Barry K."/>
            <person name="Grigoriev I.V."/>
        </authorList>
    </citation>
    <scope>NUCLEOTIDE SEQUENCE [LARGE SCALE GENOMIC DNA]</scope>
    <source>
        <strain evidence="3">J235TASD1</strain>
    </source>
</reference>
<sequence>MTISPGSTYLAGSSQPGHVTEKGASSPGATHAASALDLGILSALLAVLALALARIAHILLGDYMATRHLQPRSGPGDAPSHRQLVHIRREEEDCRHDTTAQRFLPGRIPDSSPPYADLMASAELLAANAIDFVVETARRGVEVAHEIRQNAADLVQAWSGDILKVQDEEAAYHSSEDSNGSTETEDLCRHRVVRPRRSSSCGPA</sequence>
<keyword evidence="3" id="KW-1185">Reference proteome</keyword>
<dbReference type="Proteomes" id="UP000070501">
    <property type="component" value="Unassembled WGS sequence"/>
</dbReference>
<proteinExistence type="predicted"/>
<feature type="region of interest" description="Disordered" evidence="1">
    <location>
        <begin position="1"/>
        <end position="28"/>
    </location>
</feature>
<gene>
    <name evidence="2" type="ORF">Micbo1qcDRAFT_200342</name>
</gene>